<feature type="transmembrane region" description="Helical" evidence="7">
    <location>
        <begin position="51"/>
        <end position="69"/>
    </location>
</feature>
<dbReference type="Pfam" id="PF01545">
    <property type="entry name" value="Cation_efflux"/>
    <property type="match status" value="1"/>
</dbReference>
<sequence length="317" mass="36102">MKQVKSYELPEHLQSTFNSAKKTEWITIIYLFTVVILMYVVMGSSQAMKTAWLEDALGLIPAISFLVASRYYNKAPNRHFPYGYHRVYNIAFLCGALALFTMGCFLVITSIQALLKTEHPSIGSIKIFGEQIWLGWIMILVLLYSSIPAIILGRKKLPMATKLHNKILYTDATTQKADYMTAFAAIAGVIGIGFGLWWADATAALFISFSVLKDGISNLKTAVLDLLNRRPVKVKDNNKDEIIDHLEYMVKSWQWVEDAKIRLREEGQVYCGEIKVIAKDENNLVDKIEKSLEDIYELNWKLHDITIMPVKSLRDQI</sequence>
<evidence type="ECO:0000313" key="10">
    <source>
        <dbReference type="Proteomes" id="UP000831290"/>
    </source>
</evidence>
<name>A0A9E7CU10_9FLAO</name>
<dbReference type="Proteomes" id="UP000831290">
    <property type="component" value="Chromosome"/>
</dbReference>
<keyword evidence="6 7" id="KW-0472">Membrane</keyword>
<dbReference type="PANTHER" id="PTHR43840:SF15">
    <property type="entry name" value="MITOCHONDRIAL METAL TRANSPORTER 1-RELATED"/>
    <property type="match status" value="1"/>
</dbReference>
<dbReference type="Gene3D" id="1.20.1510.10">
    <property type="entry name" value="Cation efflux protein transmembrane domain"/>
    <property type="match status" value="1"/>
</dbReference>
<dbReference type="InterPro" id="IPR027469">
    <property type="entry name" value="Cation_efflux_TMD_sf"/>
</dbReference>
<evidence type="ECO:0000256" key="2">
    <source>
        <dbReference type="ARBA" id="ARBA00008114"/>
    </source>
</evidence>
<evidence type="ECO:0000256" key="6">
    <source>
        <dbReference type="ARBA" id="ARBA00023136"/>
    </source>
</evidence>
<dbReference type="NCBIfam" id="TIGR01297">
    <property type="entry name" value="CDF"/>
    <property type="match status" value="1"/>
</dbReference>
<feature type="transmembrane region" description="Helical" evidence="7">
    <location>
        <begin position="90"/>
        <end position="113"/>
    </location>
</feature>
<accession>A0A9E7CU10</accession>
<dbReference type="InterPro" id="IPR002524">
    <property type="entry name" value="Cation_efflux"/>
</dbReference>
<feature type="transmembrane region" description="Helical" evidence="7">
    <location>
        <begin position="25"/>
        <end position="45"/>
    </location>
</feature>
<keyword evidence="3" id="KW-0813">Transport</keyword>
<evidence type="ECO:0000256" key="4">
    <source>
        <dbReference type="ARBA" id="ARBA00022692"/>
    </source>
</evidence>
<keyword evidence="5 7" id="KW-1133">Transmembrane helix</keyword>
<evidence type="ECO:0000256" key="3">
    <source>
        <dbReference type="ARBA" id="ARBA00022448"/>
    </source>
</evidence>
<evidence type="ECO:0000259" key="8">
    <source>
        <dbReference type="Pfam" id="PF01545"/>
    </source>
</evidence>
<dbReference type="EMBL" id="CP094358">
    <property type="protein sequence ID" value="UOB19166.1"/>
    <property type="molecule type" value="Genomic_DNA"/>
</dbReference>
<evidence type="ECO:0000256" key="1">
    <source>
        <dbReference type="ARBA" id="ARBA00004141"/>
    </source>
</evidence>
<comment type="subcellular location">
    <subcellularLocation>
        <location evidence="1">Membrane</location>
        <topology evidence="1">Multi-pass membrane protein</topology>
    </subcellularLocation>
</comment>
<feature type="domain" description="Cation efflux protein transmembrane" evidence="8">
    <location>
        <begin position="27"/>
        <end position="227"/>
    </location>
</feature>
<comment type="similarity">
    <text evidence="2">Belongs to the cation diffusion facilitator (CDF) transporter (TC 2.A.4) family.</text>
</comment>
<feature type="transmembrane region" description="Helical" evidence="7">
    <location>
        <begin position="179"/>
        <end position="199"/>
    </location>
</feature>
<dbReference type="InterPro" id="IPR050291">
    <property type="entry name" value="CDF_Transporter"/>
</dbReference>
<dbReference type="SUPFAM" id="SSF161111">
    <property type="entry name" value="Cation efflux protein transmembrane domain-like"/>
    <property type="match status" value="1"/>
</dbReference>
<dbReference type="RefSeq" id="WP_255845783.1">
    <property type="nucleotide sequence ID" value="NZ_CP094358.1"/>
</dbReference>
<gene>
    <name evidence="9" type="ORF">MQE35_07670</name>
</gene>
<dbReference type="KEGG" id="fbm:MQE35_07670"/>
<dbReference type="GO" id="GO:0016020">
    <property type="term" value="C:membrane"/>
    <property type="evidence" value="ECO:0007669"/>
    <property type="project" value="UniProtKB-SubCell"/>
</dbReference>
<dbReference type="AlphaFoldDB" id="A0A9E7CU10"/>
<evidence type="ECO:0000313" key="9">
    <source>
        <dbReference type="EMBL" id="UOB19166.1"/>
    </source>
</evidence>
<protein>
    <submittedName>
        <fullName evidence="9">Cation diffusion facilitator family transporter</fullName>
    </submittedName>
</protein>
<organism evidence="9 10">
    <name type="scientific">Abyssalbus ytuae</name>
    <dbReference type="NCBI Taxonomy" id="2926907"/>
    <lineage>
        <taxon>Bacteria</taxon>
        <taxon>Pseudomonadati</taxon>
        <taxon>Bacteroidota</taxon>
        <taxon>Flavobacteriia</taxon>
        <taxon>Flavobacteriales</taxon>
        <taxon>Flavobacteriaceae</taxon>
        <taxon>Abyssalbus</taxon>
    </lineage>
</organism>
<reference evidence="9" key="1">
    <citation type="submission" date="2022-03" db="EMBL/GenBank/DDBJ databases">
        <title>Description of Abyssus ytuae gen. nov., sp. nov., a novel member of the family Flavobacteriaceae isolated from the sediment of Mariana Trench.</title>
        <authorList>
            <person name="Zhang J."/>
            <person name="Xu X."/>
        </authorList>
    </citation>
    <scope>NUCLEOTIDE SEQUENCE</scope>
    <source>
        <strain evidence="9">MT3330</strain>
    </source>
</reference>
<dbReference type="GO" id="GO:0008324">
    <property type="term" value="F:monoatomic cation transmembrane transporter activity"/>
    <property type="evidence" value="ECO:0007669"/>
    <property type="project" value="InterPro"/>
</dbReference>
<keyword evidence="4 7" id="KW-0812">Transmembrane</keyword>
<dbReference type="PANTHER" id="PTHR43840">
    <property type="entry name" value="MITOCHONDRIAL METAL TRANSPORTER 1-RELATED"/>
    <property type="match status" value="1"/>
</dbReference>
<keyword evidence="10" id="KW-1185">Reference proteome</keyword>
<evidence type="ECO:0000256" key="5">
    <source>
        <dbReference type="ARBA" id="ARBA00022989"/>
    </source>
</evidence>
<dbReference type="InterPro" id="IPR058533">
    <property type="entry name" value="Cation_efflux_TM"/>
</dbReference>
<feature type="transmembrane region" description="Helical" evidence="7">
    <location>
        <begin position="133"/>
        <end position="153"/>
    </location>
</feature>
<proteinExistence type="inferred from homology"/>
<evidence type="ECO:0000256" key="7">
    <source>
        <dbReference type="SAM" id="Phobius"/>
    </source>
</evidence>